<dbReference type="Pfam" id="PF00698">
    <property type="entry name" value="Acyl_transf_1"/>
    <property type="match status" value="2"/>
</dbReference>
<dbReference type="InterPro" id="IPR042104">
    <property type="entry name" value="PKS_dehydratase_sf"/>
</dbReference>
<dbReference type="InterPro" id="IPR041618">
    <property type="entry name" value="PKS_DE"/>
</dbReference>
<dbReference type="Pfam" id="PF08990">
    <property type="entry name" value="Docking"/>
    <property type="match status" value="1"/>
</dbReference>
<dbReference type="SUPFAM" id="SSF52151">
    <property type="entry name" value="FabD/lysophospholipase-like"/>
    <property type="match status" value="2"/>
</dbReference>
<dbReference type="GO" id="GO:0006633">
    <property type="term" value="P:fatty acid biosynthetic process"/>
    <property type="evidence" value="ECO:0007669"/>
    <property type="project" value="InterPro"/>
</dbReference>
<feature type="domain" description="Carrier" evidence="10">
    <location>
        <begin position="1500"/>
        <end position="1575"/>
    </location>
</feature>
<dbReference type="GO" id="GO:0033068">
    <property type="term" value="P:macrolide biosynthetic process"/>
    <property type="evidence" value="ECO:0007669"/>
    <property type="project" value="UniProtKB-ARBA"/>
</dbReference>
<evidence type="ECO:0000256" key="8">
    <source>
        <dbReference type="ARBA" id="ARBA00023315"/>
    </source>
</evidence>
<feature type="domain" description="PKS/mFAS DH" evidence="12">
    <location>
        <begin position="2511"/>
        <end position="2789"/>
    </location>
</feature>
<evidence type="ECO:0000256" key="5">
    <source>
        <dbReference type="ARBA" id="ARBA00022679"/>
    </source>
</evidence>
<dbReference type="InterPro" id="IPR013968">
    <property type="entry name" value="PKS_KR"/>
</dbReference>
<keyword evidence="7" id="KW-0511">Multifunctional enzyme</keyword>
<evidence type="ECO:0000256" key="2">
    <source>
        <dbReference type="ARBA" id="ARBA00004792"/>
    </source>
</evidence>
<dbReference type="CDD" id="cd08952">
    <property type="entry name" value="KR_1_SDR_x"/>
    <property type="match status" value="1"/>
</dbReference>
<feature type="active site" description="Proton acceptor; for dehydratase activity" evidence="9">
    <location>
        <position position="2543"/>
    </location>
</feature>
<dbReference type="SUPFAM" id="SSF53901">
    <property type="entry name" value="Thiolase-like"/>
    <property type="match status" value="2"/>
</dbReference>
<dbReference type="Pfam" id="PF14765">
    <property type="entry name" value="PS-DH"/>
    <property type="match status" value="1"/>
</dbReference>
<dbReference type="Pfam" id="PF08659">
    <property type="entry name" value="KR"/>
    <property type="match status" value="2"/>
</dbReference>
<dbReference type="Pfam" id="PF21089">
    <property type="entry name" value="PKS_DH_N"/>
    <property type="match status" value="1"/>
</dbReference>
<dbReference type="Pfam" id="PF02801">
    <property type="entry name" value="Ketoacyl-synt_C"/>
    <property type="match status" value="2"/>
</dbReference>
<dbReference type="Gene3D" id="1.10.1200.10">
    <property type="entry name" value="ACP-like"/>
    <property type="match status" value="2"/>
</dbReference>
<dbReference type="PROSITE" id="PS52019">
    <property type="entry name" value="PKS_MFAS_DH"/>
    <property type="match status" value="1"/>
</dbReference>
<dbReference type="InterPro" id="IPR015083">
    <property type="entry name" value="NorB/c/GfsB-D-like_docking"/>
</dbReference>
<dbReference type="Pfam" id="PF18369">
    <property type="entry name" value="PKS_DE"/>
    <property type="match status" value="1"/>
</dbReference>
<dbReference type="InterPro" id="IPR055123">
    <property type="entry name" value="SpnB-like_Rossmann"/>
</dbReference>
<accession>Q7WTD6</accession>
<dbReference type="InterPro" id="IPR014043">
    <property type="entry name" value="Acyl_transferase_dom"/>
</dbReference>
<evidence type="ECO:0000259" key="12">
    <source>
        <dbReference type="PROSITE" id="PS52019"/>
    </source>
</evidence>
<dbReference type="SMART" id="SM00826">
    <property type="entry name" value="PKS_DH"/>
    <property type="match status" value="1"/>
</dbReference>
<evidence type="ECO:0000256" key="4">
    <source>
        <dbReference type="ARBA" id="ARBA00022553"/>
    </source>
</evidence>
<protein>
    <submittedName>
        <fullName evidence="13">NanA8</fullName>
    </submittedName>
</protein>
<dbReference type="SUPFAM" id="SSF55048">
    <property type="entry name" value="Probable ACP-binding domain of malonyl-CoA ACP transacylase"/>
    <property type="match status" value="2"/>
</dbReference>
<dbReference type="InterPro" id="IPR020841">
    <property type="entry name" value="PKS_Beta-ketoAc_synthase_dom"/>
</dbReference>
<dbReference type="GO" id="GO:0004315">
    <property type="term" value="F:3-oxoacyl-[acyl-carrier-protein] synthase activity"/>
    <property type="evidence" value="ECO:0007669"/>
    <property type="project" value="InterPro"/>
</dbReference>
<feature type="region of interest" description="N-terminal hotdog fold" evidence="9">
    <location>
        <begin position="2511"/>
        <end position="2637"/>
    </location>
</feature>
<dbReference type="InterPro" id="IPR014031">
    <property type="entry name" value="Ketoacyl_synth_C"/>
</dbReference>
<evidence type="ECO:0000259" key="10">
    <source>
        <dbReference type="PROSITE" id="PS50075"/>
    </source>
</evidence>
<dbReference type="EMBL" id="AF521085">
    <property type="protein sequence ID" value="AAP42874.1"/>
    <property type="molecule type" value="Genomic_DNA"/>
</dbReference>
<dbReference type="GO" id="GO:0031177">
    <property type="term" value="F:phosphopantetheine binding"/>
    <property type="evidence" value="ECO:0007669"/>
    <property type="project" value="InterPro"/>
</dbReference>
<dbReference type="InterPro" id="IPR032821">
    <property type="entry name" value="PKS_assoc"/>
</dbReference>
<dbReference type="InterPro" id="IPR049900">
    <property type="entry name" value="PKS_mFAS_DH"/>
</dbReference>
<dbReference type="InterPro" id="IPR049551">
    <property type="entry name" value="PKS_DH_C"/>
</dbReference>
<evidence type="ECO:0000313" key="13">
    <source>
        <dbReference type="EMBL" id="AAP42874.1"/>
    </source>
</evidence>
<dbReference type="CDD" id="cd08956">
    <property type="entry name" value="KR_3_FAS_SDR_x"/>
    <property type="match status" value="1"/>
</dbReference>
<evidence type="ECO:0000256" key="3">
    <source>
        <dbReference type="ARBA" id="ARBA00022450"/>
    </source>
</evidence>
<comment type="cofactor">
    <cofactor evidence="1">
        <name>pantetheine 4'-phosphate</name>
        <dbReference type="ChEBI" id="CHEBI:47942"/>
    </cofactor>
</comment>
<dbReference type="InterPro" id="IPR009081">
    <property type="entry name" value="PP-bd_ACP"/>
</dbReference>
<dbReference type="PANTHER" id="PTHR43775:SF51">
    <property type="entry name" value="INACTIVE PHENOLPHTHIOCEROL SYNTHESIS POLYKETIDE SYNTHASE TYPE I PKS1-RELATED"/>
    <property type="match status" value="1"/>
</dbReference>
<dbReference type="Pfam" id="PF16197">
    <property type="entry name" value="KAsynt_C_assoc"/>
    <property type="match status" value="2"/>
</dbReference>
<dbReference type="InterPro" id="IPR001227">
    <property type="entry name" value="Ac_transferase_dom_sf"/>
</dbReference>
<dbReference type="InterPro" id="IPR016039">
    <property type="entry name" value="Thiolase-like"/>
</dbReference>
<dbReference type="FunFam" id="3.40.366.10:FF:000002">
    <property type="entry name" value="Probable polyketide synthase 2"/>
    <property type="match status" value="2"/>
</dbReference>
<dbReference type="SMART" id="SM00823">
    <property type="entry name" value="PKS_PP"/>
    <property type="match status" value="2"/>
</dbReference>
<dbReference type="SUPFAM" id="SSF51735">
    <property type="entry name" value="NAD(P)-binding Rossmann-fold domains"/>
    <property type="match status" value="4"/>
</dbReference>
<dbReference type="InterPro" id="IPR016036">
    <property type="entry name" value="Malonyl_transacylase_ACP-bd"/>
</dbReference>
<dbReference type="InterPro" id="IPR020807">
    <property type="entry name" value="PKS_DH"/>
</dbReference>
<keyword evidence="3" id="KW-0596">Phosphopantetheine</keyword>
<keyword evidence="6" id="KW-0045">Antibiotic biosynthesis</keyword>
<dbReference type="Gene3D" id="3.30.70.3290">
    <property type="match status" value="2"/>
</dbReference>
<dbReference type="SMART" id="SM01294">
    <property type="entry name" value="PKS_PP_betabranch"/>
    <property type="match status" value="2"/>
</dbReference>
<feature type="domain" description="Carrier" evidence="10">
    <location>
        <begin position="3300"/>
        <end position="3375"/>
    </location>
</feature>
<dbReference type="InterPro" id="IPR018201">
    <property type="entry name" value="Ketoacyl_synth_AS"/>
</dbReference>
<dbReference type="PROSITE" id="PS52004">
    <property type="entry name" value="KS3_2"/>
    <property type="match status" value="2"/>
</dbReference>
<keyword evidence="4" id="KW-0597">Phosphoprotein</keyword>
<dbReference type="GO" id="GO:0004312">
    <property type="term" value="F:fatty acid synthase activity"/>
    <property type="evidence" value="ECO:0007669"/>
    <property type="project" value="TreeGrafter"/>
</dbReference>
<dbReference type="Pfam" id="PF22953">
    <property type="entry name" value="SpnB_Rossmann"/>
    <property type="match status" value="1"/>
</dbReference>
<organism evidence="13">
    <name type="scientific">Streptomyces nanchangensis</name>
    <dbReference type="NCBI Taxonomy" id="204925"/>
    <lineage>
        <taxon>Bacteria</taxon>
        <taxon>Bacillati</taxon>
        <taxon>Actinomycetota</taxon>
        <taxon>Actinomycetes</taxon>
        <taxon>Kitasatosporales</taxon>
        <taxon>Streptomycetaceae</taxon>
        <taxon>Streptomyces</taxon>
    </lineage>
</organism>
<feature type="domain" description="Ketosynthase family 3 (KS3)" evidence="11">
    <location>
        <begin position="47"/>
        <end position="473"/>
    </location>
</feature>
<dbReference type="SMART" id="SM00827">
    <property type="entry name" value="PKS_AT"/>
    <property type="match status" value="2"/>
</dbReference>
<keyword evidence="8" id="KW-0012">Acyltransferase</keyword>
<proteinExistence type="predicted"/>
<evidence type="ECO:0000256" key="9">
    <source>
        <dbReference type="PROSITE-ProRule" id="PRU01363"/>
    </source>
</evidence>
<feature type="domain" description="Ketosynthase family 3 (KS3)" evidence="11">
    <location>
        <begin position="1598"/>
        <end position="2024"/>
    </location>
</feature>
<dbReference type="InterPro" id="IPR014030">
    <property type="entry name" value="Ketoacyl_synth_N"/>
</dbReference>
<sequence length="3455" mass="360260">MILSRPREEEAPAMAKDEAKLLDHLKWVTAELRDTRRRLREAESTEPEPIAIVGMACRFPGGVDNPDDLWQLVAAGGEGLTEFPEDRGWDLENLFDPDPDSAGTSYVRRGAFLSGAGGFDAEFFGISPREAVAMDPQQRLLLEVAWETFEHAGIDPHGLVGSSTGVYAGVTSQEYMMLTAMAGSDVEGYAATGNLACVLSGRVSYVLGLEGPAVTVDTGCSSSLVALHSAVQALRGGECSLALAGGVTVMATPGAFVEFSRQRGLAADGRCKAFAGAADGTGWGEGVGLLLLERLSDARRNGHKVWAVVRGSAINQDGASNGLTAPNGPSQQRVIRQALANARLSPADVDVVEAHGTGTTLGDPIEAQALLATYGQGRSAERPLWLGSIKSNLAHTQAAAGVAGVIKMVMAMRHGLLPQTLHVDAPTPHVDWDSGAVALLSEATDWPEVDRPRRAGVSAFGISGTNAHVILEEAPALSTEGENAEPTTPGGVVPWVVSGRSAAGLRAQAGRLAEFAEQATADVAEVGWSLVAGRAMLEHRAVVVGDDRNELLAGLRALAEGVPFGGVVSVDPVAGGAGPVLVFPGQGGQWRGMGVELLDASPVFAGRIAECEVALAPFVEWSLTAVLRGEDGVDVSRVDVVQPALWAVMVSLAEVWRSYGVEPAAVVGHSQGEIAAAVVAGALTLRDGARVVALRSRALRVLSGRGAMASLAVGREEAEKAIGGRAGVVVAAVNGPGSTVVSGPPVAVAEVVAAVEAAGGRARLVDVDYASHNPQVDDIADELIEVLGQVTPVETAVAFYSAVTGGRVESTALDAAYWVENLRRQVRFATAVEALLSDGYRVLVESSPHPVLSVGVQETAQALDVPVATVATLQRDQGGAVQLARALAQAFTAGLSVDWKAWYGVDTTPDVPTGAITPAPPVLDLPTYAFQHQHYWLKPGRWGSSPEQGSEDDERFWSAVEAGDLAGLGASLNVAEDTARQALAPALPVLAEWRQRTRDRARIDGWRYRTAWSTVTGLDAAPRLSGTWLLVVPEKLEGDAAVETVVRALEGRGARCTTLALAPGDQARDPLTTRLRQLEGGPEVAGVISALGLDEAVHPDHPHLSVGLAGTIALVQALDEMDFGGRLWCVTRGGVSVGEDGPVSPAQAQVWGLGRVMALEYPKRWGGLVDLPAAAEEETASRLAAVVAEGTEDQVALRADGALGRRLRAAPGGAPGEEWRTEGSVLVTGGTGGVGGRVARWVVERGARHVIVAGRRGPAAPGAEELTAELEALGASVDVVACDVADRDQAAGLLARVPEEHPLRGIFHAAGVGDYTPVRDLDPYRVAQVTAAKAGGARWLDELTRDLDVSAFVLFSSGAASWGSGQQGAYAAANAYLDALAERRRAEGLPGLSVAWGPWGEAGMAADQAVATFFRDRGLTAMPPELALRVLGDALGRGETTLTVADFDWARFAATFAGQRASRLLAEIPQAVELLEKETPSEDSPLRRQLSAAAPEQRHQILSQHIRALAAGVLGHSGPDAVSATKPFFEMGFDSLTAVELRNKLSSSAGMPLPTTLIFDYPTADDLARHVLGEISGTQTAVADATVVPVAGPIGEPDEPIAIVGMACRFPGGVTSPEQLWDLVTEGRDAMSAFPTDRGWRLDTLYDPDPDRPGTSYVREGGFIYDAGEFDADFFGISPREAVGMDPQQRLLLETAWETFERAGIDHGSLRGSDTGVYVGATIFDYLSIIGISSLDMEGYTGTGNLGCVVSGRVSYVLGLEGPAVTVDTGCSSSLVALHSAVRGLRGGECSLALAGGVTVMSTPGAFVEFSRQRGLAADGRCKAFAAAADGTGWGEGVGLLLLERLSDARRNGHKVWAVVRGSAINQDGASNGLTAPNGPSQQRVIRQALANARLSPADVDVVEAHGTGTTLGDPIEAQALLATYGQGRSAERPLWLGSVKSNIGHTQAAAGAAGVIKMVMAMRHGELPASLFIDAPTPHVDWDSGAVALLSEATDWPEVDRPWRAGVSAFGISGTNAHVILEEAPEDPYVDAPVDCGPAPVGGVVPWVVSGRSAAGLRAQAGRLAEFVLETVDEVAEVGWSLVAGRAVHDHRAVVVGQDRTELLTGLTALADGLPSGGVVAGEPVVGGAGPVLVFPGQGGQWRGMGVELLDASPVFAGRIAECEVALAPFVEWSLTAVLRGEDGVDVSRVDVVQPALWAVMVSLAEVWRSYGVEPAAVVGHSQGEIAAAVVAGALTLRDGARVVALRSRALRVLSGRGAMASLAVGREEAEKAIGGRAGVVVAAVNGPGSTVVSGPPVAVAEVVAAVEAAGGRARLVDVDYASHNPQVDDIADELIEVLGQVTPVETAVAFYSAVTGGRVESTALDAAYWVENLRRQVRFATAVEALLSDGYRVLVESSPHPVLSVGIQETAQALDVPVATVATLQRDQGGPVQLARALAQAFTAGLSVNWKAWYGVDTTPDVPTGVTTPAPPVLDLPTYAFQHQHYWIDASTIGGQGDPHSLGLASADHPLLGAAVRVAESEEVLLTGRISTAGHSWLADHAVAGSVFLPGTAFVDLAVRAGDEVGCDRVEELVLETPLVLPEDGALQLQLVVSAPRQDGGRGFTVHARADGPDDADRPWTRHASGTLTTGARPDDFDFTQWPPAGAEPLSLDGLYAGLAEAGYGYGPAFRGLKAAWRRGDEVFAEAALAEELHGGAGRFGLHPALLDTALQAGGIGQGGPPDGQMLLPFTWNGVSLYATGASALRVRMVPNETADGVSLSVADPSGRQVASADAVVFRPVSLEQLSRGGSELDSLYRVEWISAEPRPEVLADRAWEVVGADGLGITNALERAGHAVRTTTDLAESARYVDDDAPVSDLMVLDCAPLAGGATALDPGLAAAVHDETARLLGVVQRWLADGRFADSRLVLVTRGAQSTSGDEGVTDLVHSALWGLVRSAQLENIDRFVLVDLDGADPDAAALLPGALSVALGAGEPQVAVRQGRVVVPRLARIGQDTAPTPPDLPGRRLDSEGTVLITGGTGTIGGVVARHLVTTRGARHLLLTSRRGADAPGAAELRDELTSLGAEVTIAACDAADRDALAELLADIPAAHPLTGVIHAAGVIDDGTIPSLTGERLRAVLRPKVDAAVNLHQLTREKDLATFVLFSSTGGVTGVGGQSNYTASNAFLDALAQDRRAAGFPGQSLSWGYWEQTSGITGTLDERDIARMERSGIRAMSSEQGLALFDAAERRPESLLVPARLDPEALRDLADARVLPRILSGLVRQAPARRAAAAGQPATGDDLTMAERLTGLSAAEQSRTLLELVRRNVAAVLGLGDVLAVDPSRPFKEIGFDSLTAVELRNRLSRATDTTLPSTLVFDIPTPALLAEHLREQLVSEGLSGSEALIQELDRLEDHVDLLVDDGERDAVTARLEALLTRCRQKPTAAEGNGVAERLQEASADEVLQFIDSHLGRA</sequence>
<gene>
    <name evidence="13" type="primary">nanA8</name>
</gene>
<dbReference type="SUPFAM" id="SSF47336">
    <property type="entry name" value="ACP-like"/>
    <property type="match status" value="2"/>
</dbReference>
<dbReference type="InterPro" id="IPR020806">
    <property type="entry name" value="PKS_PP-bd"/>
</dbReference>
<dbReference type="PANTHER" id="PTHR43775">
    <property type="entry name" value="FATTY ACID SYNTHASE"/>
    <property type="match status" value="1"/>
</dbReference>
<dbReference type="Gene3D" id="3.40.47.10">
    <property type="match status" value="2"/>
</dbReference>
<dbReference type="InterPro" id="IPR006162">
    <property type="entry name" value="Ppantetheine_attach_site"/>
</dbReference>
<dbReference type="InterPro" id="IPR016035">
    <property type="entry name" value="Acyl_Trfase/lysoPLipase"/>
</dbReference>
<dbReference type="SMART" id="SM00825">
    <property type="entry name" value="PKS_KS"/>
    <property type="match status" value="2"/>
</dbReference>
<dbReference type="InterPro" id="IPR050091">
    <property type="entry name" value="PKS_NRPS_Biosynth_Enz"/>
</dbReference>
<dbReference type="PROSITE" id="PS00012">
    <property type="entry name" value="PHOSPHOPANTETHEINE"/>
    <property type="match status" value="2"/>
</dbReference>
<dbReference type="Gene3D" id="3.40.366.10">
    <property type="entry name" value="Malonyl-Coenzyme A Acyl Carrier Protein, domain 2"/>
    <property type="match status" value="2"/>
</dbReference>
<evidence type="ECO:0000259" key="11">
    <source>
        <dbReference type="PROSITE" id="PS52004"/>
    </source>
</evidence>
<name>Q7WTD6_9ACTN</name>
<dbReference type="InterPro" id="IPR036291">
    <property type="entry name" value="NAD(P)-bd_dom_sf"/>
</dbReference>
<evidence type="ECO:0000256" key="7">
    <source>
        <dbReference type="ARBA" id="ARBA00023268"/>
    </source>
</evidence>
<keyword evidence="5" id="KW-0808">Transferase</keyword>
<evidence type="ECO:0000256" key="6">
    <source>
        <dbReference type="ARBA" id="ARBA00023194"/>
    </source>
</evidence>
<dbReference type="PROSITE" id="PS50075">
    <property type="entry name" value="CARRIER"/>
    <property type="match status" value="2"/>
</dbReference>
<dbReference type="FunFam" id="1.10.1200.10:FF:000007">
    <property type="entry name" value="Probable polyketide synthase pks17"/>
    <property type="match status" value="2"/>
</dbReference>
<feature type="region of interest" description="C-terminal hotdog fold" evidence="9">
    <location>
        <begin position="2649"/>
        <end position="2789"/>
    </location>
</feature>
<dbReference type="FunFam" id="3.40.47.10:FF:000019">
    <property type="entry name" value="Polyketide synthase type I"/>
    <property type="match status" value="2"/>
</dbReference>
<dbReference type="PROSITE" id="PS00606">
    <property type="entry name" value="KS3_1"/>
    <property type="match status" value="2"/>
</dbReference>
<dbReference type="Gene3D" id="6.10.140.1830">
    <property type="match status" value="1"/>
</dbReference>
<dbReference type="CDD" id="cd00833">
    <property type="entry name" value="PKS"/>
    <property type="match status" value="2"/>
</dbReference>
<dbReference type="InterPro" id="IPR036736">
    <property type="entry name" value="ACP-like_sf"/>
</dbReference>
<reference evidence="13" key="1">
    <citation type="journal article" date="2003" name="Chem. Biol.">
        <title>A complete gene cluster from Streptomyces nanchangensis NS3226 encoding biosynthesis of the polyether ionophore nanchangmycin.</title>
        <authorList>
            <person name="Sun Y."/>
            <person name="Zhou X."/>
            <person name="Dong H."/>
            <person name="Tu G."/>
            <person name="Wang M."/>
            <person name="Wang B."/>
            <person name="Deng Z."/>
        </authorList>
    </citation>
    <scope>NUCLEOTIDE SEQUENCE</scope>
    <source>
        <strain evidence="13">NS3226</strain>
    </source>
</reference>
<evidence type="ECO:0000256" key="1">
    <source>
        <dbReference type="ARBA" id="ARBA00001957"/>
    </source>
</evidence>
<dbReference type="Gene3D" id="3.40.50.720">
    <property type="entry name" value="NAD(P)-binding Rossmann-like Domain"/>
    <property type="match status" value="2"/>
</dbReference>
<dbReference type="Gene3D" id="3.10.129.110">
    <property type="entry name" value="Polyketide synthase dehydratase"/>
    <property type="match status" value="1"/>
</dbReference>
<comment type="pathway">
    <text evidence="2">Antibiotic biosynthesis.</text>
</comment>
<dbReference type="InterPro" id="IPR057326">
    <property type="entry name" value="KR_dom"/>
</dbReference>
<dbReference type="SMART" id="SM00822">
    <property type="entry name" value="PKS_KR"/>
    <property type="match status" value="2"/>
</dbReference>
<dbReference type="Pfam" id="PF00109">
    <property type="entry name" value="ketoacyl-synt"/>
    <property type="match status" value="2"/>
</dbReference>
<feature type="active site" description="Proton donor; for dehydratase activity" evidence="9">
    <location>
        <position position="2710"/>
    </location>
</feature>
<dbReference type="NCBIfam" id="NF045894">
    <property type="entry name" value="PKS_plus_SDR"/>
    <property type="match status" value="1"/>
</dbReference>
<dbReference type="InterPro" id="IPR049552">
    <property type="entry name" value="PKS_DH_N"/>
</dbReference>
<dbReference type="Pfam" id="PF00550">
    <property type="entry name" value="PP-binding"/>
    <property type="match status" value="2"/>
</dbReference>